<feature type="compositionally biased region" description="Basic and acidic residues" evidence="8">
    <location>
        <begin position="770"/>
        <end position="783"/>
    </location>
</feature>
<reference evidence="9 10" key="1">
    <citation type="submission" date="2024-03" db="EMBL/GenBank/DDBJ databases">
        <title>The Acrasis kona genome and developmental transcriptomes reveal deep origins of eukaryotic multicellular pathways.</title>
        <authorList>
            <person name="Sheikh S."/>
            <person name="Fu C.-J."/>
            <person name="Brown M.W."/>
            <person name="Baldauf S.L."/>
        </authorList>
    </citation>
    <scope>NUCLEOTIDE SEQUENCE [LARGE SCALE GENOMIC DNA]</scope>
    <source>
        <strain evidence="9 10">ATCC MYA-3509</strain>
    </source>
</reference>
<dbReference type="GO" id="GO:0017119">
    <property type="term" value="C:Golgi transport complex"/>
    <property type="evidence" value="ECO:0007669"/>
    <property type="project" value="InterPro"/>
</dbReference>
<evidence type="ECO:0000256" key="3">
    <source>
        <dbReference type="ARBA" id="ARBA00020978"/>
    </source>
</evidence>
<proteinExistence type="inferred from homology"/>
<dbReference type="GO" id="GO:0000139">
    <property type="term" value="C:Golgi membrane"/>
    <property type="evidence" value="ECO:0007669"/>
    <property type="project" value="UniProtKB-SubCell"/>
</dbReference>
<dbReference type="GO" id="GO:0006891">
    <property type="term" value="P:intra-Golgi vesicle-mediated transport"/>
    <property type="evidence" value="ECO:0007669"/>
    <property type="project" value="InterPro"/>
</dbReference>
<dbReference type="EMBL" id="JAOPGA020001361">
    <property type="protein sequence ID" value="KAL0487680.1"/>
    <property type="molecule type" value="Genomic_DNA"/>
</dbReference>
<accession>A0AAW2ZFU5</accession>
<dbReference type="PANTHER" id="PTHR31658">
    <property type="entry name" value="CONSERVED OLIGOMERIC GOLGI COMPLEX SUBUNIT 1"/>
    <property type="match status" value="1"/>
</dbReference>
<sequence>MSTVNELFQTRAIKDIRDIELKTREEIQIKQNELRQLVGERYHDLIDVSDNISKIQQMCAECLVQLEQATTEVDVIITTSQSATLFGDKGLNTNQPEYDEQDKINKYYEVTDWMSVCCQRKYYLAAAVCCFSAEHIQSEISSLREHTKLARLKQQLCWTSEKELSRFDLRDVDVAHHVATLLLLDRTLPVNLFLNKRVEAIRGMDQTTPAHEVLHAMQSTLILLRCLFEPRKDSMIESIIKGWDQFSHHFIKQDQLFKTVYQKAISSEYEKAGAGLVLSLSQTELQQHSESFVEKTLGHVQNLIKKVADSTNSAFSLIKLEEAVQRNLMSYDQQFGHLYEWTKEASLIWNSLTKEIPSLDLWNNNLKQMFREREVTLISESFDTITLDPSQYDTVDSTAINAGSLIWTRPPLTELEIVERYHKRVNNNESLNPYSYFPSPAVNNMNDFSVNQQTPQDNHGRLYQIQVTGVTNETTLCIQSLWQQLRITCQDLMLLLGRSSRSTQRRGSTGSSSSTPSTPRRTHEDEHDVLIETTLFNQLFKCFDHVASIINNYMDQESSRMLYCARLSQCLHQLCLDLCNEILFDTTRQKNKLKALMAHYHLQMQRKQRTNAFTAIPTANTLQEDCADQVCKNMIALEKQLEQIYTSGHEQWIQITSDHFANQIKNGLCNENWKCSRRHLWAEIQVSTDEIANDQQEIFPQPKNDRVYVPTHPSYHVHDALHQVNKHLYRVGAFQVEKSVSRRLAMEMSRKAFDEYSEFVREMESSKIEQRATAEQVEQEKQQEQVQEEEQTEESDFEKMIQEQQIEPPGANQDKNEKVTEDGCLQLMFDVRFLGDILLGKPYDRLSVQAGLSNQMVIGTERAYVNVMESLSKSIDPVTWVIYEKFFNESVNACVMNNRLLVPIPLPKHVQLRARSQGNSAQSTPNSSVLSAVGRLGAAGGDAGGSAHTLVKLCDAGQHLNLLPIPGRDLLGGASGSPMTPYVHDFKKENHDDNNDSFAAAPASLGRKVIGGALRSIGLW</sequence>
<name>A0AAW2ZFU5_9EUKA</name>
<dbReference type="AlphaFoldDB" id="A0AAW2ZFU5"/>
<evidence type="ECO:0000256" key="5">
    <source>
        <dbReference type="ARBA" id="ARBA00022927"/>
    </source>
</evidence>
<evidence type="ECO:0000256" key="4">
    <source>
        <dbReference type="ARBA" id="ARBA00022448"/>
    </source>
</evidence>
<evidence type="ECO:0000256" key="7">
    <source>
        <dbReference type="ARBA" id="ARBA00023136"/>
    </source>
</evidence>
<dbReference type="Proteomes" id="UP001431209">
    <property type="component" value="Unassembled WGS sequence"/>
</dbReference>
<organism evidence="9 10">
    <name type="scientific">Acrasis kona</name>
    <dbReference type="NCBI Taxonomy" id="1008807"/>
    <lineage>
        <taxon>Eukaryota</taxon>
        <taxon>Discoba</taxon>
        <taxon>Heterolobosea</taxon>
        <taxon>Tetramitia</taxon>
        <taxon>Eutetramitia</taxon>
        <taxon>Acrasidae</taxon>
        <taxon>Acrasis</taxon>
    </lineage>
</organism>
<evidence type="ECO:0000256" key="6">
    <source>
        <dbReference type="ARBA" id="ARBA00023034"/>
    </source>
</evidence>
<feature type="region of interest" description="Disordered" evidence="8">
    <location>
        <begin position="500"/>
        <end position="525"/>
    </location>
</feature>
<evidence type="ECO:0000313" key="10">
    <source>
        <dbReference type="Proteomes" id="UP001431209"/>
    </source>
</evidence>
<dbReference type="PANTHER" id="PTHR31658:SF0">
    <property type="entry name" value="CONSERVED OLIGOMERIC GOLGI COMPLEX SUBUNIT 1"/>
    <property type="match status" value="1"/>
</dbReference>
<keyword evidence="7" id="KW-0472">Membrane</keyword>
<keyword evidence="5" id="KW-0653">Protein transport</keyword>
<dbReference type="InterPro" id="IPR033370">
    <property type="entry name" value="COG1"/>
</dbReference>
<feature type="compositionally biased region" description="Acidic residues" evidence="8">
    <location>
        <begin position="786"/>
        <end position="796"/>
    </location>
</feature>
<evidence type="ECO:0000256" key="1">
    <source>
        <dbReference type="ARBA" id="ARBA00004395"/>
    </source>
</evidence>
<comment type="similarity">
    <text evidence="2">Belongs to the COG1 family.</text>
</comment>
<feature type="region of interest" description="Disordered" evidence="8">
    <location>
        <begin position="770"/>
        <end position="799"/>
    </location>
</feature>
<feature type="compositionally biased region" description="Low complexity" evidence="8">
    <location>
        <begin position="500"/>
        <end position="519"/>
    </location>
</feature>
<protein>
    <recommendedName>
        <fullName evidence="3">Conserved oligomeric Golgi complex subunit 1</fullName>
    </recommendedName>
</protein>
<comment type="caution">
    <text evidence="9">The sequence shown here is derived from an EMBL/GenBank/DDBJ whole genome shotgun (WGS) entry which is preliminary data.</text>
</comment>
<evidence type="ECO:0000256" key="2">
    <source>
        <dbReference type="ARBA" id="ARBA00006653"/>
    </source>
</evidence>
<evidence type="ECO:0000313" key="9">
    <source>
        <dbReference type="EMBL" id="KAL0487680.1"/>
    </source>
</evidence>
<keyword evidence="6" id="KW-0333">Golgi apparatus</keyword>
<evidence type="ECO:0000256" key="8">
    <source>
        <dbReference type="SAM" id="MobiDB-lite"/>
    </source>
</evidence>
<dbReference type="Pfam" id="PF08700">
    <property type="entry name" value="VPS51_Exo84_N"/>
    <property type="match status" value="1"/>
</dbReference>
<keyword evidence="4" id="KW-0813">Transport</keyword>
<gene>
    <name evidence="9" type="ORF">AKO1_008731</name>
</gene>
<keyword evidence="10" id="KW-1185">Reference proteome</keyword>
<dbReference type="GO" id="GO:0015031">
    <property type="term" value="P:protein transport"/>
    <property type="evidence" value="ECO:0007669"/>
    <property type="project" value="UniProtKB-KW"/>
</dbReference>
<comment type="subcellular location">
    <subcellularLocation>
        <location evidence="1">Golgi apparatus membrane</location>
        <topology evidence="1">Peripheral membrane protein</topology>
    </subcellularLocation>
</comment>